<evidence type="ECO:0000256" key="1">
    <source>
        <dbReference type="SAM" id="MobiDB-lite"/>
    </source>
</evidence>
<feature type="compositionally biased region" description="Pro residues" evidence="1">
    <location>
        <begin position="12"/>
        <end position="24"/>
    </location>
</feature>
<evidence type="ECO:0000313" key="2">
    <source>
        <dbReference type="EMBL" id="MPC47491.1"/>
    </source>
</evidence>
<name>A0A5B7FJI2_PORTR</name>
<organism evidence="2 3">
    <name type="scientific">Portunus trituberculatus</name>
    <name type="common">Swimming crab</name>
    <name type="synonym">Neptunus trituberculatus</name>
    <dbReference type="NCBI Taxonomy" id="210409"/>
    <lineage>
        <taxon>Eukaryota</taxon>
        <taxon>Metazoa</taxon>
        <taxon>Ecdysozoa</taxon>
        <taxon>Arthropoda</taxon>
        <taxon>Crustacea</taxon>
        <taxon>Multicrustacea</taxon>
        <taxon>Malacostraca</taxon>
        <taxon>Eumalacostraca</taxon>
        <taxon>Eucarida</taxon>
        <taxon>Decapoda</taxon>
        <taxon>Pleocyemata</taxon>
        <taxon>Brachyura</taxon>
        <taxon>Eubrachyura</taxon>
        <taxon>Portunoidea</taxon>
        <taxon>Portunidae</taxon>
        <taxon>Portuninae</taxon>
        <taxon>Portunus</taxon>
    </lineage>
</organism>
<sequence length="75" mass="8165">MRLHFLSHLTPSPDPLSSPRPSPPLTVQNGVHPPPTPLVTIGLLDSFDSRPLHALYTCDSWVAIPPLPPLACREP</sequence>
<reference evidence="2 3" key="1">
    <citation type="submission" date="2019-05" db="EMBL/GenBank/DDBJ databases">
        <title>Another draft genome of Portunus trituberculatus and its Hox gene families provides insights of decapod evolution.</title>
        <authorList>
            <person name="Jeong J.-H."/>
            <person name="Song I."/>
            <person name="Kim S."/>
            <person name="Choi T."/>
            <person name="Kim D."/>
            <person name="Ryu S."/>
            <person name="Kim W."/>
        </authorList>
    </citation>
    <scope>NUCLEOTIDE SEQUENCE [LARGE SCALE GENOMIC DNA]</scope>
    <source>
        <tissue evidence="2">Muscle</tissue>
    </source>
</reference>
<evidence type="ECO:0000313" key="3">
    <source>
        <dbReference type="Proteomes" id="UP000324222"/>
    </source>
</evidence>
<gene>
    <name evidence="2" type="ORF">E2C01_041240</name>
</gene>
<accession>A0A5B7FJI2</accession>
<feature type="compositionally biased region" description="Low complexity" evidence="1">
    <location>
        <begin position="1"/>
        <end position="11"/>
    </location>
</feature>
<dbReference type="EMBL" id="VSRR010007768">
    <property type="protein sequence ID" value="MPC47491.1"/>
    <property type="molecule type" value="Genomic_DNA"/>
</dbReference>
<keyword evidence="3" id="KW-1185">Reference proteome</keyword>
<protein>
    <submittedName>
        <fullName evidence="2">Uncharacterized protein</fullName>
    </submittedName>
</protein>
<feature type="region of interest" description="Disordered" evidence="1">
    <location>
        <begin position="1"/>
        <end position="34"/>
    </location>
</feature>
<dbReference type="Proteomes" id="UP000324222">
    <property type="component" value="Unassembled WGS sequence"/>
</dbReference>
<dbReference type="AlphaFoldDB" id="A0A5B7FJI2"/>
<comment type="caution">
    <text evidence="2">The sequence shown here is derived from an EMBL/GenBank/DDBJ whole genome shotgun (WGS) entry which is preliminary data.</text>
</comment>
<proteinExistence type="predicted"/>